<dbReference type="GeneID" id="92353131"/>
<gene>
    <name evidence="1" type="ORF">SJAV_02000</name>
</gene>
<protein>
    <submittedName>
        <fullName evidence="1">Uncharacterized protein</fullName>
    </submittedName>
</protein>
<dbReference type="EMBL" id="AP031322">
    <property type="protein sequence ID" value="BFH72256.1"/>
    <property type="molecule type" value="Genomic_DNA"/>
</dbReference>
<sequence>MNLEDLRRMRQIGEEYEKLLDELLNLIFQKAPNCLALEFNDSLTPVFATNQVKSKALLALPYKCNNKIGYIVITEEGKIVFEDEEGNIIEIGDINT</sequence>
<dbReference type="AlphaFoldDB" id="A0AAT9GN64"/>
<dbReference type="KEGG" id="sjv:SJAV_02000"/>
<dbReference type="RefSeq" id="WP_369610493.1">
    <property type="nucleotide sequence ID" value="NZ_AP031322.1"/>
</dbReference>
<organism evidence="1">
    <name type="scientific">Sulfurisphaera javensis</name>
    <dbReference type="NCBI Taxonomy" id="2049879"/>
    <lineage>
        <taxon>Archaea</taxon>
        <taxon>Thermoproteota</taxon>
        <taxon>Thermoprotei</taxon>
        <taxon>Sulfolobales</taxon>
        <taxon>Sulfolobaceae</taxon>
        <taxon>Sulfurisphaera</taxon>
    </lineage>
</organism>
<name>A0AAT9GN64_9CREN</name>
<accession>A0AAT9GN64</accession>
<proteinExistence type="predicted"/>
<evidence type="ECO:0000313" key="1">
    <source>
        <dbReference type="EMBL" id="BFH72256.1"/>
    </source>
</evidence>
<reference evidence="1" key="1">
    <citation type="submission" date="2024-03" db="EMBL/GenBank/DDBJ databases">
        <title>Complete genome sequence of Sulfurisphaera javensis strain KD-1.</title>
        <authorList>
            <person name="Sakai H."/>
            <person name="Nur N."/>
            <person name="Suwanto A."/>
            <person name="Kurosawa N."/>
        </authorList>
    </citation>
    <scope>NUCLEOTIDE SEQUENCE</scope>
    <source>
        <strain evidence="1">KD-1</strain>
    </source>
</reference>